<reference evidence="3 4" key="1">
    <citation type="journal article" date="2014" name="Nat. Commun.">
        <title>Klebsormidium flaccidum genome reveals primary factors for plant terrestrial adaptation.</title>
        <authorList>
            <person name="Hori K."/>
            <person name="Maruyama F."/>
            <person name="Fujisawa T."/>
            <person name="Togashi T."/>
            <person name="Yamamoto N."/>
            <person name="Seo M."/>
            <person name="Sato S."/>
            <person name="Yamada T."/>
            <person name="Mori H."/>
            <person name="Tajima N."/>
            <person name="Moriyama T."/>
            <person name="Ikeuchi M."/>
            <person name="Watanabe M."/>
            <person name="Wada H."/>
            <person name="Kobayashi K."/>
            <person name="Saito M."/>
            <person name="Masuda T."/>
            <person name="Sasaki-Sekimoto Y."/>
            <person name="Mashiguchi K."/>
            <person name="Awai K."/>
            <person name="Shimojima M."/>
            <person name="Masuda S."/>
            <person name="Iwai M."/>
            <person name="Nobusawa T."/>
            <person name="Narise T."/>
            <person name="Kondo S."/>
            <person name="Saito H."/>
            <person name="Sato R."/>
            <person name="Murakawa M."/>
            <person name="Ihara Y."/>
            <person name="Oshima-Yamada Y."/>
            <person name="Ohtaka K."/>
            <person name="Satoh M."/>
            <person name="Sonobe K."/>
            <person name="Ishii M."/>
            <person name="Ohtani R."/>
            <person name="Kanamori-Sato M."/>
            <person name="Honoki R."/>
            <person name="Miyazaki D."/>
            <person name="Mochizuki H."/>
            <person name="Umetsu J."/>
            <person name="Higashi K."/>
            <person name="Shibata D."/>
            <person name="Kamiya Y."/>
            <person name="Sato N."/>
            <person name="Nakamura Y."/>
            <person name="Tabata S."/>
            <person name="Ida S."/>
            <person name="Kurokawa K."/>
            <person name="Ohta H."/>
        </authorList>
    </citation>
    <scope>NUCLEOTIDE SEQUENCE [LARGE SCALE GENOMIC DNA]</scope>
    <source>
        <strain evidence="3 4">NIES-2285</strain>
    </source>
</reference>
<accession>A0A1Y1IS21</accession>
<evidence type="ECO:0000313" key="3">
    <source>
        <dbReference type="EMBL" id="GAQ92822.1"/>
    </source>
</evidence>
<dbReference type="SUPFAM" id="SSF56112">
    <property type="entry name" value="Protein kinase-like (PK-like)"/>
    <property type="match status" value="1"/>
</dbReference>
<feature type="domain" description="Fungal-type protein kinase" evidence="2">
    <location>
        <begin position="396"/>
        <end position="516"/>
    </location>
</feature>
<proteinExistence type="predicted"/>
<feature type="compositionally biased region" description="Basic and acidic residues" evidence="1">
    <location>
        <begin position="96"/>
        <end position="106"/>
    </location>
</feature>
<protein>
    <recommendedName>
        <fullName evidence="2">Fungal-type protein kinase domain-containing protein</fullName>
    </recommendedName>
</protein>
<dbReference type="OrthoDB" id="2747778at2759"/>
<dbReference type="Pfam" id="PF17667">
    <property type="entry name" value="Pkinase_fungal"/>
    <property type="match status" value="1"/>
</dbReference>
<dbReference type="AlphaFoldDB" id="A0A1Y1IS21"/>
<name>A0A1Y1IS21_KLENI</name>
<evidence type="ECO:0000313" key="4">
    <source>
        <dbReference type="Proteomes" id="UP000054558"/>
    </source>
</evidence>
<dbReference type="InterPro" id="IPR011009">
    <property type="entry name" value="Kinase-like_dom_sf"/>
</dbReference>
<evidence type="ECO:0000259" key="2">
    <source>
        <dbReference type="Pfam" id="PF17667"/>
    </source>
</evidence>
<organism evidence="3 4">
    <name type="scientific">Klebsormidium nitens</name>
    <name type="common">Green alga</name>
    <name type="synonym">Ulothrix nitens</name>
    <dbReference type="NCBI Taxonomy" id="105231"/>
    <lineage>
        <taxon>Eukaryota</taxon>
        <taxon>Viridiplantae</taxon>
        <taxon>Streptophyta</taxon>
        <taxon>Klebsormidiophyceae</taxon>
        <taxon>Klebsormidiales</taxon>
        <taxon>Klebsormidiaceae</taxon>
        <taxon>Klebsormidium</taxon>
    </lineage>
</organism>
<dbReference type="InterPro" id="IPR040976">
    <property type="entry name" value="Pkinase_fungal"/>
</dbReference>
<feature type="region of interest" description="Disordered" evidence="1">
    <location>
        <begin position="96"/>
        <end position="161"/>
    </location>
</feature>
<feature type="compositionally biased region" description="Basic and acidic residues" evidence="1">
    <location>
        <begin position="138"/>
        <end position="161"/>
    </location>
</feature>
<dbReference type="Gene3D" id="1.10.510.10">
    <property type="entry name" value="Transferase(Phosphotransferase) domain 1"/>
    <property type="match status" value="1"/>
</dbReference>
<sequence>MQSEIADLRLGRVQSDSEIANLHLKLDSSTRTSRTEADVGREARARSKRVTNLPFIACETPEMMENAVQAVKECFPGAKATGRTFPIAKSLQTINEEIKSEPEPEVQRAGGAKTSDSDSCSNPPHLTLVDLIPQAQLSEDKPKKTQLSEDKPKKSQFSEDKHMQPCVMKIIHAVKKAVGSKLIVMDTHSSSNQFINPVGRPDASMLAEELIAWTQLVTVGEFKVNDGKDDVDSMFGQQIGRGQVALENQPDRQHFFSFGLNMNALEVVHIHRDSDCKWVIETTGLQPFYIGEDSVGFRWLVRLLATEKSKLGFVSPVLPNLSVLEGVRVGRLQLLRRGTGPSTVGSWVFTAERDGYAGKCILKLCDRKLEGDLLGMLTAEDVPHLVKVLASGECTYQGRQWHVLLLAPYAQRLTMQLGRKSLVQAARDVADAINGCLEKGVLHRDISLDNIGVFEGRGLLFDFSAAKVVAPEDVDKIQPASPTGKLGAITGTPLYAPLSVLQGRSHTRSSMLEGLYISLLACCCDEKVARRHDMKLSDLEKCAELRAGRMLAAEPSDLKRVPDEFRGFLSELHDLFYPRTPGRSMRDYCMQVTAEQFNGVCSKWAH</sequence>
<keyword evidence="4" id="KW-1185">Reference proteome</keyword>
<evidence type="ECO:0000256" key="1">
    <source>
        <dbReference type="SAM" id="MobiDB-lite"/>
    </source>
</evidence>
<dbReference type="Proteomes" id="UP000054558">
    <property type="component" value="Unassembled WGS sequence"/>
</dbReference>
<dbReference type="EMBL" id="DF238105">
    <property type="protein sequence ID" value="GAQ92822.1"/>
    <property type="molecule type" value="Genomic_DNA"/>
</dbReference>
<gene>
    <name evidence="3" type="ORF">KFL_011560020</name>
</gene>